<dbReference type="PRINTS" id="PR00032">
    <property type="entry name" value="HTHARAC"/>
</dbReference>
<dbReference type="PANTHER" id="PTHR47893:SF1">
    <property type="entry name" value="REGULATORY PROTEIN PCHR"/>
    <property type="match status" value="1"/>
</dbReference>
<dbReference type="InterPro" id="IPR018060">
    <property type="entry name" value="HTH_AraC"/>
</dbReference>
<dbReference type="STRING" id="755178.Cyan10605_2034"/>
<dbReference type="EMBL" id="CP003947">
    <property type="protein sequence ID" value="AFZ54125.1"/>
    <property type="molecule type" value="Genomic_DNA"/>
</dbReference>
<evidence type="ECO:0000256" key="1">
    <source>
        <dbReference type="ARBA" id="ARBA00023015"/>
    </source>
</evidence>
<dbReference type="PATRIC" id="fig|755178.3.peg.2161"/>
<proteinExistence type="predicted"/>
<gene>
    <name evidence="5" type="ordered locus">Cyan10605_2034</name>
</gene>
<dbReference type="PROSITE" id="PS00041">
    <property type="entry name" value="HTH_ARAC_FAMILY_1"/>
    <property type="match status" value="1"/>
</dbReference>
<protein>
    <submittedName>
        <fullName evidence="5">Transcriptional regulator, AraC family</fullName>
    </submittedName>
</protein>
<dbReference type="HOGENOM" id="CLU_052345_4_1_3"/>
<dbReference type="Gene3D" id="1.10.10.60">
    <property type="entry name" value="Homeodomain-like"/>
    <property type="match status" value="2"/>
</dbReference>
<dbReference type="AlphaFoldDB" id="K9Z6C3"/>
<evidence type="ECO:0000313" key="5">
    <source>
        <dbReference type="EMBL" id="AFZ54125.1"/>
    </source>
</evidence>
<keyword evidence="1" id="KW-0805">Transcription regulation</keyword>
<dbReference type="PANTHER" id="PTHR47893">
    <property type="entry name" value="REGULATORY PROTEIN PCHR"/>
    <property type="match status" value="1"/>
</dbReference>
<reference evidence="6" key="1">
    <citation type="journal article" date="2013" name="Proc. Natl. Acad. Sci. U.S.A.">
        <title>Improving the coverage of the cyanobacterial phylum using diversity-driven genome sequencing.</title>
        <authorList>
            <person name="Shih P.M."/>
            <person name="Wu D."/>
            <person name="Latifi A."/>
            <person name="Axen S.D."/>
            <person name="Fewer D.P."/>
            <person name="Talla E."/>
            <person name="Calteau A."/>
            <person name="Cai F."/>
            <person name="Tandeau de Marsac N."/>
            <person name="Rippka R."/>
            <person name="Herdman M."/>
            <person name="Sivonen K."/>
            <person name="Coursin T."/>
            <person name="Laurent T."/>
            <person name="Goodwin L."/>
            <person name="Nolan M."/>
            <person name="Davenport K.W."/>
            <person name="Han C.S."/>
            <person name="Rubin E.M."/>
            <person name="Eisen J.A."/>
            <person name="Woyke T."/>
            <person name="Gugger M."/>
            <person name="Kerfeld C.A."/>
        </authorList>
    </citation>
    <scope>NUCLEOTIDE SEQUENCE [LARGE SCALE GENOMIC DNA]</scope>
    <source>
        <strain evidence="6">PCC 10605</strain>
    </source>
</reference>
<organism evidence="5 6">
    <name type="scientific">Cyanobacterium aponinum (strain PCC 10605)</name>
    <dbReference type="NCBI Taxonomy" id="755178"/>
    <lineage>
        <taxon>Bacteria</taxon>
        <taxon>Bacillati</taxon>
        <taxon>Cyanobacteriota</taxon>
        <taxon>Cyanophyceae</taxon>
        <taxon>Oscillatoriophycideae</taxon>
        <taxon>Chroococcales</taxon>
        <taxon>Geminocystaceae</taxon>
        <taxon>Cyanobacterium</taxon>
    </lineage>
</organism>
<evidence type="ECO:0000256" key="3">
    <source>
        <dbReference type="ARBA" id="ARBA00023163"/>
    </source>
</evidence>
<dbReference type="SMART" id="SM00342">
    <property type="entry name" value="HTH_ARAC"/>
    <property type="match status" value="1"/>
</dbReference>
<evidence type="ECO:0000256" key="2">
    <source>
        <dbReference type="ARBA" id="ARBA00023125"/>
    </source>
</evidence>
<dbReference type="KEGG" id="can:Cyan10605_2034"/>
<dbReference type="InterPro" id="IPR009057">
    <property type="entry name" value="Homeodomain-like_sf"/>
</dbReference>
<dbReference type="InterPro" id="IPR053142">
    <property type="entry name" value="PchR_regulatory_protein"/>
</dbReference>
<dbReference type="InterPro" id="IPR020449">
    <property type="entry name" value="Tscrpt_reg_AraC-type_HTH"/>
</dbReference>
<accession>K9Z6C3</accession>
<dbReference type="eggNOG" id="COG2207">
    <property type="taxonomic scope" value="Bacteria"/>
</dbReference>
<dbReference type="GO" id="GO:0003700">
    <property type="term" value="F:DNA-binding transcription factor activity"/>
    <property type="evidence" value="ECO:0007669"/>
    <property type="project" value="InterPro"/>
</dbReference>
<dbReference type="PROSITE" id="PS01124">
    <property type="entry name" value="HTH_ARAC_FAMILY_2"/>
    <property type="match status" value="1"/>
</dbReference>
<name>K9Z6C3_CYAAP</name>
<keyword evidence="6" id="KW-1185">Reference proteome</keyword>
<keyword evidence="3" id="KW-0804">Transcription</keyword>
<dbReference type="OrthoDB" id="7544370at2"/>
<keyword evidence="2" id="KW-0238">DNA-binding</keyword>
<dbReference type="Proteomes" id="UP000010480">
    <property type="component" value="Chromosome"/>
</dbReference>
<feature type="domain" description="HTH araC/xylS-type" evidence="4">
    <location>
        <begin position="242"/>
        <end position="340"/>
    </location>
</feature>
<dbReference type="InterPro" id="IPR018062">
    <property type="entry name" value="HTH_AraC-typ_CS"/>
</dbReference>
<dbReference type="SUPFAM" id="SSF46689">
    <property type="entry name" value="Homeodomain-like"/>
    <property type="match status" value="2"/>
</dbReference>
<dbReference type="GO" id="GO:0043565">
    <property type="term" value="F:sequence-specific DNA binding"/>
    <property type="evidence" value="ECO:0007669"/>
    <property type="project" value="InterPro"/>
</dbReference>
<dbReference type="RefSeq" id="WP_015219850.1">
    <property type="nucleotide sequence ID" value="NC_019776.1"/>
</dbReference>
<sequence>MDDSFQFDPNTIIFLPNYSQKSERVVNWNEFSFENNNEETIIHLPPRVGKGYNRQINLRGGLTIEIIKVQLKDTMYLERRHESAFPLTAHFYLSGMSMVETLNTSEIKSEYTESKGENYLYHLPDLTEIEKWSCKTEIRIISIYAPIHYFHSFCTEEKTTSLQKLIRGDRTSKFHLSLGKNSPEIVRALHQIYQCPYHGLTRQVYLESKALELFSLQFNSCDLSSVSSQKLSIKKEDLDRVEYAKDILIKSYLNPPSLKELSQKVGLNDRTLKQGFKQLFGTTVFGYLYNYRMEQAQELLRNSNLTIAQIAHSVGYSNPEAFSTAFRRKFAQSPKSYQLSK</sequence>
<evidence type="ECO:0000313" key="6">
    <source>
        <dbReference type="Proteomes" id="UP000010480"/>
    </source>
</evidence>
<evidence type="ECO:0000259" key="4">
    <source>
        <dbReference type="PROSITE" id="PS01124"/>
    </source>
</evidence>
<dbReference type="Pfam" id="PF12833">
    <property type="entry name" value="HTH_18"/>
    <property type="match status" value="1"/>
</dbReference>